<keyword evidence="1" id="KW-0812">Transmembrane</keyword>
<dbReference type="PATRIC" id="fig|1341683.3.peg.1928"/>
<comment type="caution">
    <text evidence="2">The sequence shown here is derived from an EMBL/GenBank/DDBJ whole genome shotgun (WGS) entry which is preliminary data.</text>
</comment>
<feature type="transmembrane region" description="Helical" evidence="1">
    <location>
        <begin position="39"/>
        <end position="56"/>
    </location>
</feature>
<dbReference type="EMBL" id="AYEU01000006">
    <property type="protein sequence ID" value="ESK51426.1"/>
    <property type="molecule type" value="Genomic_DNA"/>
</dbReference>
<dbReference type="AlphaFoldDB" id="V2US38"/>
<evidence type="ECO:0000313" key="2">
    <source>
        <dbReference type="EMBL" id="ESK51426.1"/>
    </source>
</evidence>
<protein>
    <submittedName>
        <fullName evidence="2">Uncharacterized protein</fullName>
    </submittedName>
</protein>
<name>V2US38_9GAMM</name>
<proteinExistence type="predicted"/>
<evidence type="ECO:0000313" key="3">
    <source>
        <dbReference type="Proteomes" id="UP000018418"/>
    </source>
</evidence>
<dbReference type="RefSeq" id="WP_004899847.1">
    <property type="nucleotide sequence ID" value="NZ_BBTI01000002.1"/>
</dbReference>
<keyword evidence="1" id="KW-0472">Membrane</keyword>
<keyword evidence="1" id="KW-1133">Transmembrane helix</keyword>
<keyword evidence="3" id="KW-1185">Reference proteome</keyword>
<dbReference type="Proteomes" id="UP000018418">
    <property type="component" value="Unassembled WGS sequence"/>
</dbReference>
<accession>V2US38</accession>
<organism evidence="2 3">
    <name type="scientific">Acinetobacter brisouii CIP 110357</name>
    <dbReference type="NCBI Taxonomy" id="1341683"/>
    <lineage>
        <taxon>Bacteria</taxon>
        <taxon>Pseudomonadati</taxon>
        <taxon>Pseudomonadota</taxon>
        <taxon>Gammaproteobacteria</taxon>
        <taxon>Moraxellales</taxon>
        <taxon>Moraxellaceae</taxon>
        <taxon>Acinetobacter</taxon>
    </lineage>
</organism>
<dbReference type="HOGENOM" id="CLU_2730708_0_0_6"/>
<sequence length="71" mass="7693">MGLASAAIQLTMNWAQRSVDSAQATPVWAGYLGDWQVRLGIITLLGGLCVVFVVILSEMKWARKKEGESGL</sequence>
<evidence type="ECO:0000256" key="1">
    <source>
        <dbReference type="SAM" id="Phobius"/>
    </source>
</evidence>
<reference evidence="2 3" key="1">
    <citation type="submission" date="2013-10" db="EMBL/GenBank/DDBJ databases">
        <title>The Genome Sequence of Acinetobacter brisouii CIP 110357.</title>
        <authorList>
            <consortium name="The Broad Institute Genomics Platform"/>
            <consortium name="The Broad Institute Genome Sequencing Center for Infectious Disease"/>
            <person name="Cerqueira G."/>
            <person name="Feldgarden M."/>
            <person name="Courvalin P."/>
            <person name="Grillot-Courvalin C."/>
            <person name="Clermont D."/>
            <person name="Rocha E."/>
            <person name="Yoon E.-J."/>
            <person name="Nemec A."/>
            <person name="Young S.K."/>
            <person name="Zeng Q."/>
            <person name="Gargeya S."/>
            <person name="Fitzgerald M."/>
            <person name="Abouelleil A."/>
            <person name="Alvarado L."/>
            <person name="Berlin A.M."/>
            <person name="Chapman S.B."/>
            <person name="Gainer-Dewar J."/>
            <person name="Goldberg J."/>
            <person name="Gnerre S."/>
            <person name="Griggs A."/>
            <person name="Gujja S."/>
            <person name="Hansen M."/>
            <person name="Howarth C."/>
            <person name="Imamovic A."/>
            <person name="Ireland A."/>
            <person name="Larimer J."/>
            <person name="McCowan C."/>
            <person name="Murphy C."/>
            <person name="Pearson M."/>
            <person name="Poon T.W."/>
            <person name="Priest M."/>
            <person name="Roberts A."/>
            <person name="Saif S."/>
            <person name="Shea T."/>
            <person name="Sykes S."/>
            <person name="Wortman J."/>
            <person name="Nusbaum C."/>
            <person name="Birren B."/>
        </authorList>
    </citation>
    <scope>NUCLEOTIDE SEQUENCE [LARGE SCALE GENOMIC DNA]</scope>
    <source>
        <strain evidence="2 3">CIP 110357</strain>
    </source>
</reference>
<gene>
    <name evidence="2" type="ORF">P255_01941</name>
</gene>